<keyword evidence="1" id="KW-0812">Transmembrane</keyword>
<dbReference type="InterPro" id="IPR058775">
    <property type="entry name" value="DUF8054_M"/>
</dbReference>
<reference evidence="5 6" key="1">
    <citation type="submission" date="2016-10" db="EMBL/GenBank/DDBJ databases">
        <authorList>
            <person name="de Groot N.N."/>
        </authorList>
    </citation>
    <scope>NUCLEOTIDE SEQUENCE [LARGE SCALE GENOMIC DNA]</scope>
    <source>
        <strain evidence="5 6">IBRC-M10015</strain>
    </source>
</reference>
<keyword evidence="1" id="KW-0472">Membrane</keyword>
<dbReference type="OrthoDB" id="292134at2157"/>
<evidence type="ECO:0000259" key="4">
    <source>
        <dbReference type="Pfam" id="PF26238"/>
    </source>
</evidence>
<dbReference type="Pfam" id="PF26237">
    <property type="entry name" value="DUF8054_C"/>
    <property type="match status" value="1"/>
</dbReference>
<organism evidence="5 6">
    <name type="scientific">Halovenus aranensis</name>
    <dbReference type="NCBI Taxonomy" id="890420"/>
    <lineage>
        <taxon>Archaea</taxon>
        <taxon>Methanobacteriati</taxon>
        <taxon>Methanobacteriota</taxon>
        <taxon>Stenosarchaea group</taxon>
        <taxon>Halobacteria</taxon>
        <taxon>Halobacteriales</taxon>
        <taxon>Haloarculaceae</taxon>
        <taxon>Halovenus</taxon>
    </lineage>
</organism>
<feature type="transmembrane region" description="Helical" evidence="1">
    <location>
        <begin position="37"/>
        <end position="62"/>
    </location>
</feature>
<evidence type="ECO:0000256" key="1">
    <source>
        <dbReference type="SAM" id="Phobius"/>
    </source>
</evidence>
<dbReference type="InterPro" id="IPR058674">
    <property type="entry name" value="DUF8054_N"/>
</dbReference>
<keyword evidence="1" id="KW-1133">Transmembrane helix</keyword>
<evidence type="ECO:0000259" key="3">
    <source>
        <dbReference type="Pfam" id="PF26237"/>
    </source>
</evidence>
<proteinExistence type="predicted"/>
<dbReference type="InterPro" id="IPR058675">
    <property type="entry name" value="DUF8054_C"/>
</dbReference>
<evidence type="ECO:0000259" key="2">
    <source>
        <dbReference type="Pfam" id="PF26236"/>
    </source>
</evidence>
<dbReference type="Pfam" id="PF26238">
    <property type="entry name" value="DUF8054_M"/>
    <property type="match status" value="1"/>
</dbReference>
<evidence type="ECO:0000313" key="6">
    <source>
        <dbReference type="Proteomes" id="UP000198856"/>
    </source>
</evidence>
<feature type="domain" description="DUF8054" evidence="4">
    <location>
        <begin position="113"/>
        <end position="230"/>
    </location>
</feature>
<name>A0A1G8SK52_9EURY</name>
<protein>
    <submittedName>
        <fullName evidence="5">Uncharacterized protein</fullName>
    </submittedName>
</protein>
<dbReference type="AlphaFoldDB" id="A0A1G8SK52"/>
<keyword evidence="6" id="KW-1185">Reference proteome</keyword>
<evidence type="ECO:0000313" key="5">
    <source>
        <dbReference type="EMBL" id="SDJ29581.1"/>
    </source>
</evidence>
<dbReference type="EMBL" id="FNFC01000002">
    <property type="protein sequence ID" value="SDJ29581.1"/>
    <property type="molecule type" value="Genomic_DNA"/>
</dbReference>
<accession>A0A1G8SK52</accession>
<sequence>MPSRIRTIHSRLRQDEYVGPNRCLPCTAVNLVIAGGVAGAFAVVTVSLGVTAFVVAVLAIYFRGYLVPGTPTLTQRYFPEQVLVLFGKQPTATDGAGATQTAAVGPSDETDEPAQQLVGAGVVEPCADVDDLCLAPSFRETWWRRIERFRDNERAKEQLAATIRVDPAALSFEEKSAGFVVGYQGDRIAQWSSKGAFLADLAADPTLGEWVSGWSELPDHARTEHLVRLRAMLERCPACDEQLEENVETMSSCCGSDIQSISLDCPECGSLFTGTDR</sequence>
<dbReference type="Pfam" id="PF26236">
    <property type="entry name" value="DUF8054_N"/>
    <property type="match status" value="1"/>
</dbReference>
<dbReference type="Proteomes" id="UP000198856">
    <property type="component" value="Unassembled WGS sequence"/>
</dbReference>
<feature type="domain" description="DUF8054" evidence="3">
    <location>
        <begin position="234"/>
        <end position="270"/>
    </location>
</feature>
<gene>
    <name evidence="5" type="ORF">SAMN05216226_1026</name>
</gene>
<feature type="domain" description="DUF8054" evidence="2">
    <location>
        <begin position="10"/>
        <end position="89"/>
    </location>
</feature>
<dbReference type="RefSeq" id="WP_092698873.1">
    <property type="nucleotide sequence ID" value="NZ_FNFC01000002.1"/>
</dbReference>